<accession>A0ACA9SK11</accession>
<evidence type="ECO:0000313" key="1">
    <source>
        <dbReference type="EMBL" id="CAG8842179.1"/>
    </source>
</evidence>
<proteinExistence type="predicted"/>
<dbReference type="Proteomes" id="UP000789920">
    <property type="component" value="Unassembled WGS sequence"/>
</dbReference>
<protein>
    <submittedName>
        <fullName evidence="1">35556_t:CDS:1</fullName>
    </submittedName>
</protein>
<evidence type="ECO:0000313" key="2">
    <source>
        <dbReference type="Proteomes" id="UP000789920"/>
    </source>
</evidence>
<dbReference type="EMBL" id="CAJVQC010133291">
    <property type="protein sequence ID" value="CAG8842179.1"/>
    <property type="molecule type" value="Genomic_DNA"/>
</dbReference>
<reference evidence="1" key="1">
    <citation type="submission" date="2021-06" db="EMBL/GenBank/DDBJ databases">
        <authorList>
            <person name="Kallberg Y."/>
            <person name="Tangrot J."/>
            <person name="Rosling A."/>
        </authorList>
    </citation>
    <scope>NUCLEOTIDE SEQUENCE</scope>
    <source>
        <strain evidence="1">MA461A</strain>
    </source>
</reference>
<feature type="non-terminal residue" evidence="1">
    <location>
        <position position="1"/>
    </location>
</feature>
<name>A0ACA9SK11_9GLOM</name>
<gene>
    <name evidence="1" type="ORF">RPERSI_LOCUS32201</name>
</gene>
<keyword evidence="2" id="KW-1185">Reference proteome</keyword>
<comment type="caution">
    <text evidence="1">The sequence shown here is derived from an EMBL/GenBank/DDBJ whole genome shotgun (WGS) entry which is preliminary data.</text>
</comment>
<organism evidence="1 2">
    <name type="scientific">Racocetra persica</name>
    <dbReference type="NCBI Taxonomy" id="160502"/>
    <lineage>
        <taxon>Eukaryota</taxon>
        <taxon>Fungi</taxon>
        <taxon>Fungi incertae sedis</taxon>
        <taxon>Mucoromycota</taxon>
        <taxon>Glomeromycotina</taxon>
        <taxon>Glomeromycetes</taxon>
        <taxon>Diversisporales</taxon>
        <taxon>Gigasporaceae</taxon>
        <taxon>Racocetra</taxon>
    </lineage>
</organism>
<feature type="non-terminal residue" evidence="1">
    <location>
        <position position="55"/>
    </location>
</feature>
<sequence length="55" mass="6417">DQINTAEIRQFEVVTEYLVLNQKNETNLFYIVNIEICIYTCSIRLSGAPCKYQDV</sequence>